<gene>
    <name evidence="5" type="ORF">METZ01_LOCUS489993</name>
</gene>
<dbReference type="SUPFAM" id="SSF56176">
    <property type="entry name" value="FAD-binding/transporter-associated domain-like"/>
    <property type="match status" value="1"/>
</dbReference>
<name>A0A383CYP3_9ZZZZ</name>
<accession>A0A383CYP3</accession>
<dbReference type="Gene3D" id="3.30.390.50">
    <property type="entry name" value="CO dehydrogenase flavoprotein, C-terminal domain"/>
    <property type="match status" value="1"/>
</dbReference>
<dbReference type="PANTHER" id="PTHR42659">
    <property type="entry name" value="XANTHINE DEHYDROGENASE SUBUNIT C-RELATED"/>
    <property type="match status" value="1"/>
</dbReference>
<dbReference type="SUPFAM" id="SSF55447">
    <property type="entry name" value="CO dehydrogenase flavoprotein C-terminal domain-like"/>
    <property type="match status" value="1"/>
</dbReference>
<feature type="domain" description="CO dehydrogenase flavoprotein C-terminal" evidence="4">
    <location>
        <begin position="109"/>
        <end position="206"/>
    </location>
</feature>
<dbReference type="InterPro" id="IPR051312">
    <property type="entry name" value="Diverse_Substr_Oxidored"/>
</dbReference>
<sequence length="213" mass="23592">MLIGFLATHFDFENWLSRRHNIFPSLSATWRKVGNIRVRFKGTLAGNIMSHNPNYDVSPVFGALKAKLIFDCATNSHSVESLESYRNQTVSEDSLLRAIKIPLVPGRELTYDRSMHPIISVALAVDRQDDFIVGGRVGFGCAFDQPVSIRLPISEPIHVTHLADAAEHLAADVVGATPGARTDYLGSSAYRKRMAQVLLRRQLIHLAPFQNAG</sequence>
<keyword evidence="1" id="KW-0285">Flavoprotein</keyword>
<dbReference type="SMART" id="SM01092">
    <property type="entry name" value="CO_deh_flav_C"/>
    <property type="match status" value="1"/>
</dbReference>
<dbReference type="InterPro" id="IPR036683">
    <property type="entry name" value="CO_DH_flav_C_dom_sf"/>
</dbReference>
<dbReference type="Gene3D" id="3.30.465.10">
    <property type="match status" value="1"/>
</dbReference>
<dbReference type="InterPro" id="IPR036318">
    <property type="entry name" value="FAD-bd_PCMH-like_sf"/>
</dbReference>
<dbReference type="Pfam" id="PF00941">
    <property type="entry name" value="FAD_binding_5"/>
    <property type="match status" value="1"/>
</dbReference>
<dbReference type="InterPro" id="IPR005107">
    <property type="entry name" value="CO_DH_flav_C"/>
</dbReference>
<evidence type="ECO:0000256" key="3">
    <source>
        <dbReference type="ARBA" id="ARBA00023002"/>
    </source>
</evidence>
<dbReference type="EMBL" id="UINC01212697">
    <property type="protein sequence ID" value="SVE37139.1"/>
    <property type="molecule type" value="Genomic_DNA"/>
</dbReference>
<dbReference type="InterPro" id="IPR016169">
    <property type="entry name" value="FAD-bd_PCMH_sub2"/>
</dbReference>
<evidence type="ECO:0000256" key="1">
    <source>
        <dbReference type="ARBA" id="ARBA00022630"/>
    </source>
</evidence>
<evidence type="ECO:0000256" key="2">
    <source>
        <dbReference type="ARBA" id="ARBA00022827"/>
    </source>
</evidence>
<evidence type="ECO:0000313" key="5">
    <source>
        <dbReference type="EMBL" id="SVE37139.1"/>
    </source>
</evidence>
<dbReference type="InterPro" id="IPR002346">
    <property type="entry name" value="Mopterin_DH_FAD-bd"/>
</dbReference>
<protein>
    <recommendedName>
        <fullName evidence="4">CO dehydrogenase flavoprotein C-terminal domain-containing protein</fullName>
    </recommendedName>
</protein>
<dbReference type="PANTHER" id="PTHR42659:SF2">
    <property type="entry name" value="XANTHINE DEHYDROGENASE SUBUNIT C-RELATED"/>
    <property type="match status" value="1"/>
</dbReference>
<evidence type="ECO:0000259" key="4">
    <source>
        <dbReference type="SMART" id="SM01092"/>
    </source>
</evidence>
<organism evidence="5">
    <name type="scientific">marine metagenome</name>
    <dbReference type="NCBI Taxonomy" id="408172"/>
    <lineage>
        <taxon>unclassified sequences</taxon>
        <taxon>metagenomes</taxon>
        <taxon>ecological metagenomes</taxon>
    </lineage>
</organism>
<dbReference type="GO" id="GO:0050660">
    <property type="term" value="F:flavin adenine dinucleotide binding"/>
    <property type="evidence" value="ECO:0007669"/>
    <property type="project" value="InterPro"/>
</dbReference>
<proteinExistence type="predicted"/>
<reference evidence="5" key="1">
    <citation type="submission" date="2018-05" db="EMBL/GenBank/DDBJ databases">
        <authorList>
            <person name="Lanie J.A."/>
            <person name="Ng W.-L."/>
            <person name="Kazmierczak K.M."/>
            <person name="Andrzejewski T.M."/>
            <person name="Davidsen T.M."/>
            <person name="Wayne K.J."/>
            <person name="Tettelin H."/>
            <person name="Glass J.I."/>
            <person name="Rusch D."/>
            <person name="Podicherti R."/>
            <person name="Tsui H.-C.T."/>
            <person name="Winkler M.E."/>
        </authorList>
    </citation>
    <scope>NUCLEOTIDE SEQUENCE</scope>
</reference>
<dbReference type="AlphaFoldDB" id="A0A383CYP3"/>
<keyword evidence="2" id="KW-0274">FAD</keyword>
<dbReference type="GO" id="GO:0016491">
    <property type="term" value="F:oxidoreductase activity"/>
    <property type="evidence" value="ECO:0007669"/>
    <property type="project" value="UniProtKB-KW"/>
</dbReference>
<keyword evidence="3" id="KW-0560">Oxidoreductase</keyword>